<feature type="transmembrane region" description="Helical" evidence="14">
    <location>
        <begin position="953"/>
        <end position="972"/>
    </location>
</feature>
<dbReference type="InterPro" id="IPR013525">
    <property type="entry name" value="ABC2_TM"/>
</dbReference>
<evidence type="ECO:0000256" key="8">
    <source>
        <dbReference type="ARBA" id="ARBA00022840"/>
    </source>
</evidence>
<keyword evidence="6" id="KW-0547">Nucleotide-binding</keyword>
<evidence type="ECO:0000256" key="14">
    <source>
        <dbReference type="SAM" id="Phobius"/>
    </source>
</evidence>
<evidence type="ECO:0000259" key="16">
    <source>
        <dbReference type="PROSITE" id="PS50893"/>
    </source>
</evidence>
<dbReference type="InterPro" id="IPR000742">
    <property type="entry name" value="EGF"/>
</dbReference>
<dbReference type="PANTHER" id="PTHR48041:SF2">
    <property type="entry name" value="ATP-DEPENDENT PERMEASE-RELATED"/>
    <property type="match status" value="1"/>
</dbReference>
<sequence>MLSRRHSTLALFSILLPSLRAAASTRNRTSGITLNPYSYDLSPMGLSRPAECPPCFNCQLDAFTCGNFGDCSAYDGQCKCPPGWAGIDCLTPQCDSLADGEKRRQREEGKQCECKDGWGGVNCNVCMTDNACVGFPLRDVPDDDAGDIGNMTCYKAGETVFENHQICQVTNRKILDMLPDRPPEVTFSCNKESETCQFQFWTAQVESFYCSLSECASSLKHGNDYNTTMYDCQHIECKCVPGRFICGENGSIDITDFLKEDIVGPAKFSCRSNDGCRFEEPGMNDLISTFFGDGYITLDCQNGECLHYSQVPGYTAPPKPDNSRFIALSIAGAGLFVVAVSAVLWYAGRTHAGDFNKIRLPENESAKLMTDHVPAALQFEHISYSLGGRTILEDISGAARPGQLLAIMGASGAGKSTFLDILARKRKRGSVGGRILVNGREVLDADFKKVTGFVDQEDTLMSTLTVYETVLYSALLRLPREMSLEAKKFRTLETMHELGILGIKDSRIGDSGHRSISGGEKRRVSIACELVTSPSILFLDEPTSGLDAFNALSVIDSLVTLARDYNRTVIFTIHQPRSNIVSLFDQLIVLAQGRLIYSGEAAKCPDYLQSIGHPCPIGFNIADYMIDMTMQASVEPRSLDSPLPEAGTSDDDHMRDEERGVGVGRGPGVLSLSLRSSTGQSSTMADEETELQTRASSAAGTSSNFIKRKTSQLLEALRPASVRGDAPLPPKLAELVDAFARSEAAAAIRAEVEEAARVSAAEAQDQLAAPPDVALENSLTRGRKRASWGTQFRILSGRAFKNLYRDPALLTAHYVGSILVAFVCGMFYHNVTNDIAGFQNRLGFFFFTLALFGFSCLSSLGLFANERILFMRERANGYYSSFTYFSSKVLFDILPLRVIPPLVFGGIAYSFIGLVSTVPTFWKFMLTLVLFNLTTASVILLLSIAFANTSVASLVGTLIMLYNLLFTGLLINRTSLHPAARWLLTTSFFHAAFEALAVNELRYLQLKESKYGVDIDVPAATILSTFGLRSQSFWWPNISLLAIFFGAFTLISFLILHFYVKEKR</sequence>
<protein>
    <recommendedName>
        <fullName evidence="16">ABC transporter domain-containing protein</fullName>
    </recommendedName>
</protein>
<keyword evidence="12" id="KW-0325">Glycoprotein</keyword>
<dbReference type="GO" id="GO:0005524">
    <property type="term" value="F:ATP binding"/>
    <property type="evidence" value="ECO:0007669"/>
    <property type="project" value="UniProtKB-KW"/>
</dbReference>
<dbReference type="InterPro" id="IPR027417">
    <property type="entry name" value="P-loop_NTPase"/>
</dbReference>
<dbReference type="InterPro" id="IPR003439">
    <property type="entry name" value="ABC_transporter-like_ATP-bd"/>
</dbReference>
<reference evidence="17 18" key="1">
    <citation type="journal article" date="2012" name="Proc. Natl. Acad. Sci. U.S.A.">
        <title>Comparative genomics of Ceriporiopsis subvermispora and Phanerochaete chrysosporium provide insight into selective ligninolysis.</title>
        <authorList>
            <person name="Fernandez-Fueyo E."/>
            <person name="Ruiz-Duenas F.J."/>
            <person name="Ferreira P."/>
            <person name="Floudas D."/>
            <person name="Hibbett D.S."/>
            <person name="Canessa P."/>
            <person name="Larrondo L.F."/>
            <person name="James T.Y."/>
            <person name="Seelenfreund D."/>
            <person name="Lobos S."/>
            <person name="Polanco R."/>
            <person name="Tello M."/>
            <person name="Honda Y."/>
            <person name="Watanabe T."/>
            <person name="Watanabe T."/>
            <person name="Ryu J.S."/>
            <person name="Kubicek C.P."/>
            <person name="Schmoll M."/>
            <person name="Gaskell J."/>
            <person name="Hammel K.E."/>
            <person name="St John F.J."/>
            <person name="Vanden Wymelenberg A."/>
            <person name="Sabat G."/>
            <person name="Splinter BonDurant S."/>
            <person name="Syed K."/>
            <person name="Yadav J.S."/>
            <person name="Doddapaneni H."/>
            <person name="Subramanian V."/>
            <person name="Lavin J.L."/>
            <person name="Oguiza J.A."/>
            <person name="Perez G."/>
            <person name="Pisabarro A.G."/>
            <person name="Ramirez L."/>
            <person name="Santoyo F."/>
            <person name="Master E."/>
            <person name="Coutinho P.M."/>
            <person name="Henrissat B."/>
            <person name="Lombard V."/>
            <person name="Magnuson J.K."/>
            <person name="Kuees U."/>
            <person name="Hori C."/>
            <person name="Igarashi K."/>
            <person name="Samejima M."/>
            <person name="Held B.W."/>
            <person name="Barry K.W."/>
            <person name="LaButti K.M."/>
            <person name="Lapidus A."/>
            <person name="Lindquist E.A."/>
            <person name="Lucas S.M."/>
            <person name="Riley R."/>
            <person name="Salamov A.A."/>
            <person name="Hoffmeister D."/>
            <person name="Schwenk D."/>
            <person name="Hadar Y."/>
            <person name="Yarden O."/>
            <person name="de Vries R.P."/>
            <person name="Wiebenga A."/>
            <person name="Stenlid J."/>
            <person name="Eastwood D."/>
            <person name="Grigoriev I.V."/>
            <person name="Berka R.M."/>
            <person name="Blanchette R.A."/>
            <person name="Kersten P."/>
            <person name="Martinez A.T."/>
            <person name="Vicuna R."/>
            <person name="Cullen D."/>
        </authorList>
    </citation>
    <scope>NUCLEOTIDE SEQUENCE [LARGE SCALE GENOMIC DNA]</scope>
    <source>
        <strain evidence="17 18">B</strain>
    </source>
</reference>
<dbReference type="Pfam" id="PF00005">
    <property type="entry name" value="ABC_tran"/>
    <property type="match status" value="1"/>
</dbReference>
<feature type="transmembrane region" description="Helical" evidence="14">
    <location>
        <begin position="842"/>
        <end position="864"/>
    </location>
</feature>
<gene>
    <name evidence="17" type="ORF">CERSUDRAFT_88974</name>
</gene>
<organism evidence="17 18">
    <name type="scientific">Ceriporiopsis subvermispora (strain B)</name>
    <name type="common">White-rot fungus</name>
    <name type="synonym">Gelatoporia subvermispora</name>
    <dbReference type="NCBI Taxonomy" id="914234"/>
    <lineage>
        <taxon>Eukaryota</taxon>
        <taxon>Fungi</taxon>
        <taxon>Dikarya</taxon>
        <taxon>Basidiomycota</taxon>
        <taxon>Agaricomycotina</taxon>
        <taxon>Agaricomycetes</taxon>
        <taxon>Polyporales</taxon>
        <taxon>Gelatoporiaceae</taxon>
        <taxon>Gelatoporia</taxon>
    </lineage>
</organism>
<feature type="compositionally biased region" description="Polar residues" evidence="13">
    <location>
        <begin position="692"/>
        <end position="702"/>
    </location>
</feature>
<dbReference type="PROSITE" id="PS50893">
    <property type="entry name" value="ABC_TRANSPORTER_2"/>
    <property type="match status" value="1"/>
</dbReference>
<evidence type="ECO:0000256" key="12">
    <source>
        <dbReference type="ARBA" id="ARBA00023180"/>
    </source>
</evidence>
<evidence type="ECO:0000256" key="5">
    <source>
        <dbReference type="ARBA" id="ARBA00022729"/>
    </source>
</evidence>
<feature type="chain" id="PRO_5004023590" description="ABC transporter domain-containing protein" evidence="15">
    <location>
        <begin position="22"/>
        <end position="1064"/>
    </location>
</feature>
<evidence type="ECO:0000256" key="9">
    <source>
        <dbReference type="ARBA" id="ARBA00022989"/>
    </source>
</evidence>
<evidence type="ECO:0000256" key="15">
    <source>
        <dbReference type="SAM" id="SignalP"/>
    </source>
</evidence>
<dbReference type="Pfam" id="PF07974">
    <property type="entry name" value="EGF_2"/>
    <property type="match status" value="1"/>
</dbReference>
<dbReference type="GO" id="GO:0140359">
    <property type="term" value="F:ABC-type transporter activity"/>
    <property type="evidence" value="ECO:0007669"/>
    <property type="project" value="InterPro"/>
</dbReference>
<evidence type="ECO:0000313" key="18">
    <source>
        <dbReference type="Proteomes" id="UP000016930"/>
    </source>
</evidence>
<keyword evidence="11" id="KW-1015">Disulfide bond</keyword>
<dbReference type="InterPro" id="IPR003593">
    <property type="entry name" value="AAA+_ATPase"/>
</dbReference>
<keyword evidence="5 15" id="KW-0732">Signal</keyword>
<dbReference type="HOGENOM" id="CLU_000604_57_1_1"/>
<dbReference type="OrthoDB" id="66620at2759"/>
<dbReference type="PROSITE" id="PS01186">
    <property type="entry name" value="EGF_2"/>
    <property type="match status" value="1"/>
</dbReference>
<evidence type="ECO:0000256" key="10">
    <source>
        <dbReference type="ARBA" id="ARBA00023136"/>
    </source>
</evidence>
<keyword evidence="7" id="KW-0256">Endoplasmic reticulum</keyword>
<name>M2QZR5_CERS8</name>
<dbReference type="Proteomes" id="UP000016930">
    <property type="component" value="Unassembled WGS sequence"/>
</dbReference>
<keyword evidence="10 14" id="KW-0472">Membrane</keyword>
<evidence type="ECO:0000256" key="6">
    <source>
        <dbReference type="ARBA" id="ARBA00022741"/>
    </source>
</evidence>
<dbReference type="FunFam" id="3.40.50.300:FF:000702">
    <property type="entry name" value="ABC transporter (Adp1)"/>
    <property type="match status" value="1"/>
</dbReference>
<dbReference type="GO" id="GO:0016887">
    <property type="term" value="F:ATP hydrolysis activity"/>
    <property type="evidence" value="ECO:0007669"/>
    <property type="project" value="InterPro"/>
</dbReference>
<feature type="domain" description="ABC transporter" evidence="16">
    <location>
        <begin position="377"/>
        <end position="617"/>
    </location>
</feature>
<dbReference type="PROSITE" id="PS00022">
    <property type="entry name" value="EGF_1"/>
    <property type="match status" value="1"/>
</dbReference>
<feature type="compositionally biased region" description="Basic and acidic residues" evidence="13">
    <location>
        <begin position="650"/>
        <end position="660"/>
    </location>
</feature>
<dbReference type="CDD" id="cd03213">
    <property type="entry name" value="ABCG_EPDR"/>
    <property type="match status" value="1"/>
</dbReference>
<feature type="transmembrane region" description="Helical" evidence="14">
    <location>
        <begin position="325"/>
        <end position="347"/>
    </location>
</feature>
<feature type="transmembrane region" description="Helical" evidence="14">
    <location>
        <begin position="808"/>
        <end position="830"/>
    </location>
</feature>
<dbReference type="EMBL" id="KB445818">
    <property type="protein sequence ID" value="EMD31442.1"/>
    <property type="molecule type" value="Genomic_DNA"/>
</dbReference>
<evidence type="ECO:0000256" key="13">
    <source>
        <dbReference type="SAM" id="MobiDB-lite"/>
    </source>
</evidence>
<dbReference type="Gene3D" id="3.40.50.300">
    <property type="entry name" value="P-loop containing nucleotide triphosphate hydrolases"/>
    <property type="match status" value="1"/>
</dbReference>
<keyword evidence="18" id="KW-1185">Reference proteome</keyword>
<evidence type="ECO:0000256" key="7">
    <source>
        <dbReference type="ARBA" id="ARBA00022824"/>
    </source>
</evidence>
<keyword evidence="8" id="KW-0067">ATP-binding</keyword>
<dbReference type="InterPro" id="IPR013111">
    <property type="entry name" value="EGF_extracell"/>
</dbReference>
<dbReference type="GO" id="GO:0005789">
    <property type="term" value="C:endoplasmic reticulum membrane"/>
    <property type="evidence" value="ECO:0007669"/>
    <property type="project" value="UniProtKB-SubCell"/>
</dbReference>
<dbReference type="PANTHER" id="PTHR48041">
    <property type="entry name" value="ABC TRANSPORTER G FAMILY MEMBER 28"/>
    <property type="match status" value="1"/>
</dbReference>
<dbReference type="STRING" id="914234.M2QZR5"/>
<comment type="similarity">
    <text evidence="2">Belongs to the ABC transporter superfamily. ABCG family. Eye pigment precursor importer (TC 3.A.1.204) subfamily.</text>
</comment>
<comment type="subcellular location">
    <subcellularLocation>
        <location evidence="1">Endoplasmic reticulum membrane</location>
        <topology evidence="1">Multi-pass membrane protein</topology>
    </subcellularLocation>
</comment>
<evidence type="ECO:0000256" key="11">
    <source>
        <dbReference type="ARBA" id="ARBA00023157"/>
    </source>
</evidence>
<keyword evidence="4 14" id="KW-0812">Transmembrane</keyword>
<feature type="transmembrane region" description="Helical" evidence="14">
    <location>
        <begin position="1038"/>
        <end position="1060"/>
    </location>
</feature>
<feature type="transmembrane region" description="Helical" evidence="14">
    <location>
        <begin position="929"/>
        <end position="947"/>
    </location>
</feature>
<dbReference type="AlphaFoldDB" id="M2QZR5"/>
<evidence type="ECO:0000313" key="17">
    <source>
        <dbReference type="EMBL" id="EMD31442.1"/>
    </source>
</evidence>
<feature type="compositionally biased region" description="Low complexity" evidence="13">
    <location>
        <begin position="668"/>
        <end position="682"/>
    </location>
</feature>
<dbReference type="InterPro" id="IPR017871">
    <property type="entry name" value="ABC_transporter-like_CS"/>
</dbReference>
<dbReference type="SMART" id="SM00382">
    <property type="entry name" value="AAA"/>
    <property type="match status" value="1"/>
</dbReference>
<dbReference type="InterPro" id="IPR050352">
    <property type="entry name" value="ABCG_transporters"/>
</dbReference>
<evidence type="ECO:0000256" key="3">
    <source>
        <dbReference type="ARBA" id="ARBA00022448"/>
    </source>
</evidence>
<evidence type="ECO:0000256" key="2">
    <source>
        <dbReference type="ARBA" id="ARBA00005814"/>
    </source>
</evidence>
<feature type="transmembrane region" description="Helical" evidence="14">
    <location>
        <begin position="902"/>
        <end position="922"/>
    </location>
</feature>
<keyword evidence="3" id="KW-0813">Transport</keyword>
<accession>M2QZR5</accession>
<proteinExistence type="inferred from homology"/>
<evidence type="ECO:0000256" key="4">
    <source>
        <dbReference type="ARBA" id="ARBA00022692"/>
    </source>
</evidence>
<dbReference type="SUPFAM" id="SSF52540">
    <property type="entry name" value="P-loop containing nucleoside triphosphate hydrolases"/>
    <property type="match status" value="1"/>
</dbReference>
<evidence type="ECO:0000256" key="1">
    <source>
        <dbReference type="ARBA" id="ARBA00004477"/>
    </source>
</evidence>
<feature type="signal peptide" evidence="15">
    <location>
        <begin position="1"/>
        <end position="21"/>
    </location>
</feature>
<dbReference type="PROSITE" id="PS00211">
    <property type="entry name" value="ABC_TRANSPORTER_1"/>
    <property type="match status" value="1"/>
</dbReference>
<dbReference type="Pfam" id="PF01061">
    <property type="entry name" value="ABC2_membrane"/>
    <property type="match status" value="1"/>
</dbReference>
<feature type="region of interest" description="Disordered" evidence="13">
    <location>
        <begin position="636"/>
        <end position="702"/>
    </location>
</feature>
<keyword evidence="9 14" id="KW-1133">Transmembrane helix</keyword>